<feature type="transmembrane region" description="Helical" evidence="1">
    <location>
        <begin position="16"/>
        <end position="41"/>
    </location>
</feature>
<dbReference type="EMBL" id="CP016793">
    <property type="protein sequence ID" value="ANZ41450.1"/>
    <property type="molecule type" value="Genomic_DNA"/>
</dbReference>
<reference evidence="2 3" key="1">
    <citation type="submission" date="2016-07" db="EMBL/GenBank/DDBJ databases">
        <title>Complete genome sequence of the Lentzea guizhouensis DHS C013.</title>
        <authorList>
            <person name="Cao C."/>
        </authorList>
    </citation>
    <scope>NUCLEOTIDE SEQUENCE [LARGE SCALE GENOMIC DNA]</scope>
    <source>
        <strain evidence="2 3">DHS C013</strain>
    </source>
</reference>
<gene>
    <name evidence="2" type="ORF">BBK82_41360</name>
</gene>
<proteinExistence type="predicted"/>
<keyword evidence="3" id="KW-1185">Reference proteome</keyword>
<accession>A0A1B2HUN0</accession>
<name>A0A1B2HUN0_9PSEU</name>
<dbReference type="Proteomes" id="UP000093053">
    <property type="component" value="Chromosome"/>
</dbReference>
<organism evidence="2 3">
    <name type="scientific">Lentzea guizhouensis</name>
    <dbReference type="NCBI Taxonomy" id="1586287"/>
    <lineage>
        <taxon>Bacteria</taxon>
        <taxon>Bacillati</taxon>
        <taxon>Actinomycetota</taxon>
        <taxon>Actinomycetes</taxon>
        <taxon>Pseudonocardiales</taxon>
        <taxon>Pseudonocardiaceae</taxon>
        <taxon>Lentzea</taxon>
    </lineage>
</organism>
<sequence length="82" mass="8753">MHVHSSSLPDHRDPRLFLLGLVPLTTGLGLLMVFVTLGASIPSTLTEPSASTSPFPWLPGEPAQAPFLSHGFDDVLRDVGPH</sequence>
<evidence type="ECO:0000256" key="1">
    <source>
        <dbReference type="SAM" id="Phobius"/>
    </source>
</evidence>
<evidence type="ECO:0000313" key="2">
    <source>
        <dbReference type="EMBL" id="ANZ41450.1"/>
    </source>
</evidence>
<dbReference type="AlphaFoldDB" id="A0A1B2HUN0"/>
<keyword evidence="1" id="KW-0812">Transmembrane</keyword>
<dbReference type="KEGG" id="led:BBK82_41360"/>
<dbReference type="RefSeq" id="WP_065919785.1">
    <property type="nucleotide sequence ID" value="NZ_CP016793.1"/>
</dbReference>
<keyword evidence="1" id="KW-1133">Transmembrane helix</keyword>
<protein>
    <submittedName>
        <fullName evidence="2">Uncharacterized protein</fullName>
    </submittedName>
</protein>
<evidence type="ECO:0000313" key="3">
    <source>
        <dbReference type="Proteomes" id="UP000093053"/>
    </source>
</evidence>
<keyword evidence="1" id="KW-0472">Membrane</keyword>